<dbReference type="GeneID" id="92359659"/>
<dbReference type="EMBL" id="JAFHLR010000029">
    <property type="protein sequence ID" value="KAG5473659.1"/>
    <property type="molecule type" value="Genomic_DNA"/>
</dbReference>
<protein>
    <submittedName>
        <fullName evidence="1">Uncharacterized protein</fullName>
    </submittedName>
</protein>
<dbReference type="Proteomes" id="UP000674143">
    <property type="component" value="Unassembled WGS sequence"/>
</dbReference>
<dbReference type="RefSeq" id="XP_067061662.1">
    <property type="nucleotide sequence ID" value="XM_067205725.1"/>
</dbReference>
<dbReference type="AlphaFoldDB" id="A0A836KEV9"/>
<comment type="caution">
    <text evidence="1">The sequence shown here is derived from an EMBL/GenBank/DDBJ whole genome shotgun (WGS) entry which is preliminary data.</text>
</comment>
<dbReference type="KEGG" id="loi:92359659"/>
<evidence type="ECO:0000313" key="2">
    <source>
        <dbReference type="Proteomes" id="UP000674143"/>
    </source>
</evidence>
<reference evidence="2" key="2">
    <citation type="journal article" date="2021" name="Sci. Data">
        <title>Chromosome-scale genome sequencing, assembly and annotation of six genomes from subfamily Leishmaniinae.</title>
        <authorList>
            <person name="Almutairi H."/>
            <person name="Urbaniak M.D."/>
            <person name="Bates M.D."/>
            <person name="Jariyapan N."/>
            <person name="Kwakye-Nuako G."/>
            <person name="Thomaz Soccol V."/>
            <person name="Al-Salem W.S."/>
            <person name="Dillon R.J."/>
            <person name="Bates P.A."/>
            <person name="Gatherer D."/>
        </authorList>
    </citation>
    <scope>NUCLEOTIDE SEQUENCE [LARGE SCALE GENOMIC DNA]</scope>
</reference>
<gene>
    <name evidence="1" type="ORF">LSCM4_03729</name>
</gene>
<name>A0A836KEV9_9TRYP</name>
<organism evidence="1 2">
    <name type="scientific">Leishmania orientalis</name>
    <dbReference type="NCBI Taxonomy" id="2249476"/>
    <lineage>
        <taxon>Eukaryota</taxon>
        <taxon>Discoba</taxon>
        <taxon>Euglenozoa</taxon>
        <taxon>Kinetoplastea</taxon>
        <taxon>Metakinetoplastina</taxon>
        <taxon>Trypanosomatida</taxon>
        <taxon>Trypanosomatidae</taxon>
        <taxon>Leishmaniinae</taxon>
        <taxon>Leishmania</taxon>
    </lineage>
</organism>
<keyword evidence="2" id="KW-1185">Reference proteome</keyword>
<proteinExistence type="predicted"/>
<sequence length="123" mass="13516">MAMSERASSASHSRTSDSEHVAFRRLLLIELSVLRRRYSRLCGHHPDDDDKCASIPSAAVRSATPLAYPAASIDEEAGALCQSDRDAIEALFHSMDDFTLEFNEGKGKVQRDDIISKITGHLA</sequence>
<reference evidence="2" key="1">
    <citation type="journal article" date="2021" name="Microbiol. Resour. Announc.">
        <title>LGAAP: Leishmaniinae Genome Assembly and Annotation Pipeline.</title>
        <authorList>
            <person name="Almutairi H."/>
            <person name="Urbaniak M.D."/>
            <person name="Bates M.D."/>
            <person name="Jariyapan N."/>
            <person name="Kwakye-Nuako G."/>
            <person name="Thomaz-Soccol V."/>
            <person name="Al-Salem W.S."/>
            <person name="Dillon R.J."/>
            <person name="Bates P.A."/>
            <person name="Gatherer D."/>
        </authorList>
    </citation>
    <scope>NUCLEOTIDE SEQUENCE [LARGE SCALE GENOMIC DNA]</scope>
</reference>
<accession>A0A836KEV9</accession>
<evidence type="ECO:0000313" key="1">
    <source>
        <dbReference type="EMBL" id="KAG5473659.1"/>
    </source>
</evidence>
<dbReference type="SMR" id="A0A836KEV9"/>